<organism evidence="4 5">
    <name type="scientific">Lentibacillus persicus</name>
    <dbReference type="NCBI Taxonomy" id="640948"/>
    <lineage>
        <taxon>Bacteria</taxon>
        <taxon>Bacillati</taxon>
        <taxon>Bacillota</taxon>
        <taxon>Bacilli</taxon>
        <taxon>Bacillales</taxon>
        <taxon>Bacillaceae</taxon>
        <taxon>Lentibacillus</taxon>
    </lineage>
</organism>
<comment type="subcellular location">
    <subcellularLocation>
        <location evidence="1">Cell surface</location>
    </subcellularLocation>
</comment>
<keyword evidence="3" id="KW-0472">Membrane</keyword>
<name>A0A1I1T5A5_9BACI</name>
<proteinExistence type="predicted"/>
<evidence type="ECO:0000256" key="3">
    <source>
        <dbReference type="SAM" id="Phobius"/>
    </source>
</evidence>
<sequence>MRNNKGFSLIESLVAVSLLMMIITTLVPAMNLLQNERANQQQKRLMANSLHDELQPFLWEANTSLPHHFTKTIDGDEAQFRMTYEGRLVKGCVKWHNVQNKTKQFCIYGLPAG</sequence>
<dbReference type="STRING" id="640948.SAMN05216238_102123"/>
<keyword evidence="3" id="KW-0812">Transmembrane</keyword>
<keyword evidence="2" id="KW-0178">Competence</keyword>
<gene>
    <name evidence="4" type="ORF">SAMN05216238_102123</name>
</gene>
<evidence type="ECO:0000313" key="5">
    <source>
        <dbReference type="Proteomes" id="UP000199474"/>
    </source>
</evidence>
<dbReference type="InterPro" id="IPR053468">
    <property type="entry name" value="ComGE-like"/>
</dbReference>
<evidence type="ECO:0008006" key="6">
    <source>
        <dbReference type="Google" id="ProtNLM"/>
    </source>
</evidence>
<protein>
    <recommendedName>
        <fullName evidence="6">Prepilin-type N-terminal cleavage/methylation domain-containing protein</fullName>
    </recommendedName>
</protein>
<dbReference type="AlphaFoldDB" id="A0A1I1T5A5"/>
<dbReference type="GO" id="GO:0009986">
    <property type="term" value="C:cell surface"/>
    <property type="evidence" value="ECO:0007669"/>
    <property type="project" value="UniProtKB-SubCell"/>
</dbReference>
<dbReference type="GO" id="GO:0030420">
    <property type="term" value="P:establishment of competence for transformation"/>
    <property type="evidence" value="ECO:0007669"/>
    <property type="project" value="UniProtKB-KW"/>
</dbReference>
<keyword evidence="5" id="KW-1185">Reference proteome</keyword>
<evidence type="ECO:0000256" key="1">
    <source>
        <dbReference type="ARBA" id="ARBA00004241"/>
    </source>
</evidence>
<dbReference type="InterPro" id="IPR012902">
    <property type="entry name" value="N_methyl_site"/>
</dbReference>
<dbReference type="Pfam" id="PF07963">
    <property type="entry name" value="N_methyl"/>
    <property type="match status" value="1"/>
</dbReference>
<dbReference type="PROSITE" id="PS00409">
    <property type="entry name" value="PROKAR_NTER_METHYL"/>
    <property type="match status" value="1"/>
</dbReference>
<evidence type="ECO:0000313" key="4">
    <source>
        <dbReference type="EMBL" id="SFD53847.1"/>
    </source>
</evidence>
<dbReference type="EMBL" id="FOMR01000002">
    <property type="protein sequence ID" value="SFD53847.1"/>
    <property type="molecule type" value="Genomic_DNA"/>
</dbReference>
<reference evidence="5" key="1">
    <citation type="submission" date="2016-10" db="EMBL/GenBank/DDBJ databases">
        <authorList>
            <person name="Varghese N."/>
            <person name="Submissions S."/>
        </authorList>
    </citation>
    <scope>NUCLEOTIDE SEQUENCE [LARGE SCALE GENOMIC DNA]</scope>
    <source>
        <strain evidence="5">DSM 22530</strain>
    </source>
</reference>
<dbReference type="NCBIfam" id="NF041013">
    <property type="entry name" value="T4P_ComGE"/>
    <property type="match status" value="1"/>
</dbReference>
<dbReference type="Proteomes" id="UP000199474">
    <property type="component" value="Unassembled WGS sequence"/>
</dbReference>
<accession>A0A1I1T5A5</accession>
<keyword evidence="3" id="KW-1133">Transmembrane helix</keyword>
<evidence type="ECO:0000256" key="2">
    <source>
        <dbReference type="ARBA" id="ARBA00023287"/>
    </source>
</evidence>
<dbReference type="RefSeq" id="WP_177183337.1">
    <property type="nucleotide sequence ID" value="NZ_FOMR01000002.1"/>
</dbReference>
<feature type="transmembrane region" description="Helical" evidence="3">
    <location>
        <begin position="12"/>
        <end position="33"/>
    </location>
</feature>